<dbReference type="AlphaFoldDB" id="A0A382Z6G3"/>
<evidence type="ECO:0000313" key="1">
    <source>
        <dbReference type="EMBL" id="SVD91091.1"/>
    </source>
</evidence>
<dbReference type="EMBL" id="UINC01181407">
    <property type="protein sequence ID" value="SVD91091.1"/>
    <property type="molecule type" value="Genomic_DNA"/>
</dbReference>
<feature type="non-terminal residue" evidence="1">
    <location>
        <position position="41"/>
    </location>
</feature>
<protein>
    <submittedName>
        <fullName evidence="1">Uncharacterized protein</fullName>
    </submittedName>
</protein>
<proteinExistence type="predicted"/>
<name>A0A382Z6G3_9ZZZZ</name>
<accession>A0A382Z6G3</accession>
<reference evidence="1" key="1">
    <citation type="submission" date="2018-05" db="EMBL/GenBank/DDBJ databases">
        <authorList>
            <person name="Lanie J.A."/>
            <person name="Ng W.-L."/>
            <person name="Kazmierczak K.M."/>
            <person name="Andrzejewski T.M."/>
            <person name="Davidsen T.M."/>
            <person name="Wayne K.J."/>
            <person name="Tettelin H."/>
            <person name="Glass J.I."/>
            <person name="Rusch D."/>
            <person name="Podicherti R."/>
            <person name="Tsui H.-C.T."/>
            <person name="Winkler M.E."/>
        </authorList>
    </citation>
    <scope>NUCLEOTIDE SEQUENCE</scope>
</reference>
<sequence length="41" mass="4774">MENLKRKPNTIPETPKEVPQGKKLAILLFLKFFSISDRNQC</sequence>
<organism evidence="1">
    <name type="scientific">marine metagenome</name>
    <dbReference type="NCBI Taxonomy" id="408172"/>
    <lineage>
        <taxon>unclassified sequences</taxon>
        <taxon>metagenomes</taxon>
        <taxon>ecological metagenomes</taxon>
    </lineage>
</organism>
<gene>
    <name evidence="1" type="ORF">METZ01_LOCUS443945</name>
</gene>